<proteinExistence type="predicted"/>
<dbReference type="Gene3D" id="1.10.238.10">
    <property type="entry name" value="EF-hand"/>
    <property type="match status" value="3"/>
</dbReference>
<feature type="region of interest" description="Disordered" evidence="3">
    <location>
        <begin position="1"/>
        <end position="56"/>
    </location>
</feature>
<reference evidence="5 6" key="1">
    <citation type="submission" date="2016-10" db="EMBL/GenBank/DDBJ databases">
        <authorList>
            <person name="de Groot N.N."/>
        </authorList>
    </citation>
    <scope>NUCLEOTIDE SEQUENCE [LARGE SCALE GENOMIC DNA]</scope>
    <source>
        <strain evidence="5 6">BS3662</strain>
    </source>
</reference>
<dbReference type="PROSITE" id="PS00018">
    <property type="entry name" value="EF_HAND_1"/>
    <property type="match status" value="5"/>
</dbReference>
<evidence type="ECO:0000313" key="6">
    <source>
        <dbReference type="Proteomes" id="UP000198985"/>
    </source>
</evidence>
<dbReference type="RefSeq" id="WP_084322009.1">
    <property type="nucleotide sequence ID" value="NZ_FNTY01000002.1"/>
</dbReference>
<dbReference type="EMBL" id="FNTY01000002">
    <property type="protein sequence ID" value="SEE85903.1"/>
    <property type="molecule type" value="Genomic_DNA"/>
</dbReference>
<keyword evidence="2" id="KW-0677">Repeat</keyword>
<dbReference type="PANTHER" id="PTHR45942">
    <property type="entry name" value="PROTEIN PHOSPATASE 3 REGULATORY SUBUNIT B ALPHA ISOFORM TYPE 1"/>
    <property type="match status" value="1"/>
</dbReference>
<dbReference type="InterPro" id="IPR011992">
    <property type="entry name" value="EF-hand-dom_pair"/>
</dbReference>
<name>A0A1H5M9R9_9PSED</name>
<feature type="compositionally biased region" description="Low complexity" evidence="3">
    <location>
        <begin position="195"/>
        <end position="208"/>
    </location>
</feature>
<dbReference type="InterPro" id="IPR018247">
    <property type="entry name" value="EF_Hand_1_Ca_BS"/>
</dbReference>
<dbReference type="NCBIfam" id="NF041410">
    <property type="entry name" value="XopAW"/>
    <property type="match status" value="1"/>
</dbReference>
<feature type="region of interest" description="Disordered" evidence="3">
    <location>
        <begin position="181"/>
        <end position="208"/>
    </location>
</feature>
<dbReference type="Pfam" id="PF13202">
    <property type="entry name" value="EF-hand_5"/>
    <property type="match status" value="4"/>
</dbReference>
<feature type="domain" description="EF-hand" evidence="4">
    <location>
        <begin position="23"/>
        <end position="58"/>
    </location>
</feature>
<sequence length="283" mass="28889">MIGSVSNYTSYNSTASSTTSNARSQQFQKELLSKLDTNSDGSVDQDELKNALSQKSDDGLLASLSKNFADLDGDDSGSLSSAEMAAMAPPPPLSRDQAPDTELADALISALDADGDGVISGDELSNGLSSAGSSADSTEIFSALDKNEDGVVSKDELAASLAPPPPPPRQVSGEALFSQLDADSDGSVSATELGSALQASDSTSSTSTDTSAALLKVLDSDSSGGVSSDELKAALQVGREKNSESSTDQANVAEALNKMIANLSKQYSLDKVATVGKYLNVAT</sequence>
<feature type="domain" description="EF-hand" evidence="4">
    <location>
        <begin position="206"/>
        <end position="241"/>
    </location>
</feature>
<evidence type="ECO:0000256" key="3">
    <source>
        <dbReference type="SAM" id="MobiDB-lite"/>
    </source>
</evidence>
<dbReference type="PROSITE" id="PS50222">
    <property type="entry name" value="EF_HAND_2"/>
    <property type="match status" value="5"/>
</dbReference>
<protein>
    <submittedName>
        <fullName evidence="5">Ca2+-binding protein, EF-hand superfamily</fullName>
    </submittedName>
</protein>
<feature type="domain" description="EF-hand" evidence="4">
    <location>
        <begin position="174"/>
        <end position="203"/>
    </location>
</feature>
<feature type="compositionally biased region" description="Low complexity" evidence="3">
    <location>
        <begin position="76"/>
        <end position="87"/>
    </location>
</feature>
<dbReference type="InterPro" id="IPR002048">
    <property type="entry name" value="EF_hand_dom"/>
</dbReference>
<dbReference type="SUPFAM" id="SSF47473">
    <property type="entry name" value="EF-hand"/>
    <property type="match status" value="2"/>
</dbReference>
<accession>A0A1H5M9R9</accession>
<feature type="compositionally biased region" description="Low complexity" evidence="3">
    <location>
        <begin position="1"/>
        <end position="22"/>
    </location>
</feature>
<feature type="region of interest" description="Disordered" evidence="3">
    <location>
        <begin position="72"/>
        <end position="101"/>
    </location>
</feature>
<organism evidence="5 6">
    <name type="scientific">Pseudomonas migulae</name>
    <dbReference type="NCBI Taxonomy" id="78543"/>
    <lineage>
        <taxon>Bacteria</taxon>
        <taxon>Pseudomonadati</taxon>
        <taxon>Pseudomonadota</taxon>
        <taxon>Gammaproteobacteria</taxon>
        <taxon>Pseudomonadales</taxon>
        <taxon>Pseudomonadaceae</taxon>
        <taxon>Pseudomonas</taxon>
    </lineage>
</organism>
<dbReference type="AlphaFoldDB" id="A0A1H5M9R9"/>
<dbReference type="SMART" id="SM00054">
    <property type="entry name" value="EFh"/>
    <property type="match status" value="6"/>
</dbReference>
<evidence type="ECO:0000313" key="5">
    <source>
        <dbReference type="EMBL" id="SEE85903.1"/>
    </source>
</evidence>
<dbReference type="GO" id="GO:0005509">
    <property type="term" value="F:calcium ion binding"/>
    <property type="evidence" value="ECO:0007669"/>
    <property type="project" value="InterPro"/>
</dbReference>
<feature type="domain" description="EF-hand" evidence="4">
    <location>
        <begin position="139"/>
        <end position="167"/>
    </location>
</feature>
<feature type="domain" description="EF-hand" evidence="4">
    <location>
        <begin position="99"/>
        <end position="134"/>
    </location>
</feature>
<gene>
    <name evidence="5" type="ORF">SAMN04490194_4556</name>
</gene>
<evidence type="ECO:0000256" key="2">
    <source>
        <dbReference type="ARBA" id="ARBA00022737"/>
    </source>
</evidence>
<dbReference type="Proteomes" id="UP000198985">
    <property type="component" value="Unassembled WGS sequence"/>
</dbReference>
<keyword evidence="1" id="KW-0479">Metal-binding</keyword>
<evidence type="ECO:0000256" key="1">
    <source>
        <dbReference type="ARBA" id="ARBA00022723"/>
    </source>
</evidence>
<evidence type="ECO:0000259" key="4">
    <source>
        <dbReference type="PROSITE" id="PS50222"/>
    </source>
</evidence>